<reference evidence="1" key="1">
    <citation type="submission" date="2019-09" db="EMBL/GenBank/DDBJ databases">
        <authorList>
            <person name="Zhang L."/>
        </authorList>
    </citation>
    <scope>NUCLEOTIDE SEQUENCE</scope>
</reference>
<evidence type="ECO:0008006" key="2">
    <source>
        <dbReference type="Google" id="ProtNLM"/>
    </source>
</evidence>
<proteinExistence type="predicted"/>
<accession>A0A5K0ZZA3</accession>
<gene>
    <name evidence="1" type="ORF">NYM_LOCUS11845</name>
</gene>
<dbReference type="Gene3D" id="3.40.50.150">
    <property type="entry name" value="Vaccinia Virus protein VP39"/>
    <property type="match status" value="1"/>
</dbReference>
<dbReference type="OMA" id="YEDNVIC"/>
<dbReference type="Gramene" id="NC2G0005820.1">
    <property type="protein sequence ID" value="NC2G0005820.1:cds"/>
    <property type="gene ID" value="NC2G0005820"/>
</dbReference>
<sequence>MALERGTFQDLRPYRFLSFSFPNPSNATGGHGPSLRIAVLDSPSCGGTFPPADPTVAAMLVPIGREDDWIFSTEAGHHQLLSSSRVSRLILVGNLPRTKGRIPWVIAPPEQGPCIEAFQTSLVPLLLALSPRILFRCGVVPSVPFLQYEDDVVGLSVVDETVGPVVGEMLIEDVEVLPREGLVKGPGVTEFRRRLRFKRMPNLVQTEVPLIKVSDSKSSLPDLRRLVHPYLPPMVAGLSLVAPLLEECGGSGSRPRLLCIGVGGGALLGFLHEHFEFHVIGVEMDKVVLQIAGHHFGLVENEFHRAYVGDGIEWLVDLAQQAVQFGLASDDLANLWNQLNVSELGFGGENLSSLKDGALGCTKRESFVSGSCPLRAGVDGSLVHVILIDVDSNDARTGLSAPPVEFVRERVVLACRLALHSRGILVINVIPPSKCFYNNMVSVFKKFFLELYEIEVGNGENYVLIAAASFMDSVDEDSFISKKLRQIIDNQFFDQIRKI</sequence>
<dbReference type="InterPro" id="IPR029063">
    <property type="entry name" value="SAM-dependent_MTases_sf"/>
</dbReference>
<dbReference type="AlphaFoldDB" id="A0A5K0ZZA3"/>
<evidence type="ECO:0000313" key="1">
    <source>
        <dbReference type="EMBL" id="VVV94553.1"/>
    </source>
</evidence>
<protein>
    <recommendedName>
        <fullName evidence="2">PABS domain-containing protein</fullName>
    </recommendedName>
</protein>
<organism evidence="1">
    <name type="scientific">Nymphaea colorata</name>
    <name type="common">pocket water lily</name>
    <dbReference type="NCBI Taxonomy" id="210225"/>
    <lineage>
        <taxon>Eukaryota</taxon>
        <taxon>Viridiplantae</taxon>
        <taxon>Streptophyta</taxon>
        <taxon>Embryophyta</taxon>
        <taxon>Tracheophyta</taxon>
        <taxon>Spermatophyta</taxon>
        <taxon>Magnoliopsida</taxon>
        <taxon>Nymphaeales</taxon>
        <taxon>Nymphaeaceae</taxon>
        <taxon>Nymphaea</taxon>
    </lineage>
</organism>
<name>A0A5K0ZZA3_9MAGN</name>
<dbReference type="EMBL" id="LR721780">
    <property type="protein sequence ID" value="VVV94553.1"/>
    <property type="molecule type" value="Genomic_DNA"/>
</dbReference>
<dbReference type="OrthoDB" id="411785at2759"/>
<dbReference type="SUPFAM" id="SSF53335">
    <property type="entry name" value="S-adenosyl-L-methionine-dependent methyltransferases"/>
    <property type="match status" value="1"/>
</dbReference>